<reference evidence="2 4" key="1">
    <citation type="submission" date="2014-12" db="EMBL/GenBank/DDBJ databases">
        <title>Draft genome sequences of 29 type strains of Enterococci.</title>
        <authorList>
            <person name="Zhong Z."/>
            <person name="Sun Z."/>
            <person name="Liu W."/>
            <person name="Zhang W."/>
            <person name="Zhang H."/>
        </authorList>
    </citation>
    <scope>NUCLEOTIDE SEQUENCE [LARGE SCALE GENOMIC DNA]</scope>
    <source>
        <strain evidence="2 4">DSM 22801</strain>
    </source>
</reference>
<dbReference type="Gene3D" id="3.90.80.10">
    <property type="entry name" value="Inorganic pyrophosphatase"/>
    <property type="match status" value="1"/>
</dbReference>
<dbReference type="EMBL" id="CP013614">
    <property type="protein sequence ID" value="ALS00881.1"/>
    <property type="molecule type" value="Genomic_DNA"/>
</dbReference>
<dbReference type="EMBL" id="JXLC01000012">
    <property type="protein sequence ID" value="OJG91626.1"/>
    <property type="molecule type" value="Genomic_DNA"/>
</dbReference>
<dbReference type="GO" id="GO:0005737">
    <property type="term" value="C:cytoplasm"/>
    <property type="evidence" value="ECO:0007669"/>
    <property type="project" value="InterPro"/>
</dbReference>
<dbReference type="InterPro" id="IPR036649">
    <property type="entry name" value="Pyrophosphatase_sf"/>
</dbReference>
<dbReference type="SUPFAM" id="SSF50324">
    <property type="entry name" value="Inorganic pyrophosphatase"/>
    <property type="match status" value="1"/>
</dbReference>
<dbReference type="GO" id="GO:0006796">
    <property type="term" value="P:phosphate-containing compound metabolic process"/>
    <property type="evidence" value="ECO:0007669"/>
    <property type="project" value="InterPro"/>
</dbReference>
<proteinExistence type="predicted"/>
<evidence type="ECO:0000313" key="1">
    <source>
        <dbReference type="EMBL" id="ALS00881.1"/>
    </source>
</evidence>
<evidence type="ECO:0000313" key="4">
    <source>
        <dbReference type="Proteomes" id="UP000183039"/>
    </source>
</evidence>
<dbReference type="GO" id="GO:0004427">
    <property type="term" value="F:inorganic diphosphate phosphatase activity"/>
    <property type="evidence" value="ECO:0007669"/>
    <property type="project" value="InterPro"/>
</dbReference>
<sequence>MKKLKVKVTIDRPIGYQDAFGNIYPVNYGYISGVIGGDGEEQDAYILNGPVNKIDLFIGIVSAIIHRRDDNETKWIVIPEGTSISEEEIITQTYFIEQYFDTYVELL</sequence>
<dbReference type="RefSeq" id="WP_071877845.1">
    <property type="nucleotide sequence ID" value="NZ_JXLC01000012.1"/>
</dbReference>
<dbReference type="Proteomes" id="UP000183039">
    <property type="component" value="Unassembled WGS sequence"/>
</dbReference>
<dbReference type="GO" id="GO:0000287">
    <property type="term" value="F:magnesium ion binding"/>
    <property type="evidence" value="ECO:0007669"/>
    <property type="project" value="InterPro"/>
</dbReference>
<dbReference type="Proteomes" id="UP000065511">
    <property type="component" value="Chromosome"/>
</dbReference>
<dbReference type="OrthoDB" id="5187599at2"/>
<protein>
    <submittedName>
        <fullName evidence="1">Inorganic pyrophosphatase</fullName>
    </submittedName>
</protein>
<accession>A0A0S3K964</accession>
<evidence type="ECO:0000313" key="3">
    <source>
        <dbReference type="Proteomes" id="UP000065511"/>
    </source>
</evidence>
<name>A0A0S3K964_9ENTE</name>
<dbReference type="KEGG" id="ess:ATZ33_05710"/>
<reference evidence="1 3" key="2">
    <citation type="submission" date="2015-12" db="EMBL/GenBank/DDBJ databases">
        <authorList>
            <person name="Lauer A."/>
            <person name="Humrighouse B."/>
            <person name="Loparev V."/>
            <person name="Shewmaker P.L."/>
            <person name="Whitney A.M."/>
            <person name="McLaughlin R.W."/>
        </authorList>
    </citation>
    <scope>NUCLEOTIDE SEQUENCE [LARGE SCALE GENOMIC DNA]</scope>
    <source>
        <strain evidence="1 3">LMG 23085</strain>
    </source>
</reference>
<organism evidence="2 4">
    <name type="scientific">Enterococcus silesiacus</name>
    <dbReference type="NCBI Taxonomy" id="332949"/>
    <lineage>
        <taxon>Bacteria</taxon>
        <taxon>Bacillati</taxon>
        <taxon>Bacillota</taxon>
        <taxon>Bacilli</taxon>
        <taxon>Lactobacillales</taxon>
        <taxon>Enterococcaceae</taxon>
        <taxon>Enterococcus</taxon>
    </lineage>
</organism>
<dbReference type="AlphaFoldDB" id="A0A0S3K964"/>
<keyword evidence="3" id="KW-1185">Reference proteome</keyword>
<evidence type="ECO:0000313" key="2">
    <source>
        <dbReference type="EMBL" id="OJG91626.1"/>
    </source>
</evidence>
<gene>
    <name evidence="1" type="ORF">ATZ33_05710</name>
    <name evidence="2" type="ORF">RV15_GL000510</name>
</gene>